<organism evidence="2 3">
    <name type="scientific">Bacillus capparidis</name>
    <dbReference type="NCBI Taxonomy" id="1840411"/>
    <lineage>
        <taxon>Bacteria</taxon>
        <taxon>Bacillati</taxon>
        <taxon>Bacillota</taxon>
        <taxon>Bacilli</taxon>
        <taxon>Bacillales</taxon>
        <taxon>Bacillaceae</taxon>
        <taxon>Bacillus</taxon>
    </lineage>
</organism>
<keyword evidence="3" id="KW-1185">Reference proteome</keyword>
<keyword evidence="1" id="KW-0732">Signal</keyword>
<gene>
    <name evidence="2" type="ORF">JOC74_003264</name>
</gene>
<dbReference type="Gene3D" id="2.60.20.10">
    <property type="entry name" value="Crystallins"/>
    <property type="match status" value="1"/>
</dbReference>
<sequence length="195" mass="21995">MIKKNYLFFPALVLALVLSLVFSFEGQINAASPTSNSVQDLKIDTVDGVKYSPDEHKKIAGIVVEKTNQGERVLGFSTSQKYEAYHQQAKELSPNADVGILSGTDYFFEHANRGGRFVRLSSGTNVWATGVRWGSFWNDRFSSLSVAPWSWVNLYEHNGYDNFMVGYRNLTSSHVWWNLPSYANDETSSIRTGNY</sequence>
<comment type="caution">
    <text evidence="2">The sequence shown here is derived from an EMBL/GenBank/DDBJ whole genome shotgun (WGS) entry which is preliminary data.</text>
</comment>
<dbReference type="InterPro" id="IPR011024">
    <property type="entry name" value="G_crystallin-like"/>
</dbReference>
<evidence type="ECO:0000256" key="1">
    <source>
        <dbReference type="SAM" id="SignalP"/>
    </source>
</evidence>
<protein>
    <submittedName>
        <fullName evidence="2">Uncharacterized protein</fullName>
    </submittedName>
</protein>
<reference evidence="2 3" key="1">
    <citation type="submission" date="2021-01" db="EMBL/GenBank/DDBJ databases">
        <title>Genomic Encyclopedia of Type Strains, Phase IV (KMG-IV): sequencing the most valuable type-strain genomes for metagenomic binning, comparative biology and taxonomic classification.</title>
        <authorList>
            <person name="Goeker M."/>
        </authorList>
    </citation>
    <scope>NUCLEOTIDE SEQUENCE [LARGE SCALE GENOMIC DNA]</scope>
    <source>
        <strain evidence="2 3">DSM 103394</strain>
    </source>
</reference>
<dbReference type="EMBL" id="JAFDST010000003">
    <property type="protein sequence ID" value="MBP1082761.1"/>
    <property type="molecule type" value="Genomic_DNA"/>
</dbReference>
<evidence type="ECO:0000313" key="2">
    <source>
        <dbReference type="EMBL" id="MBP1082761.1"/>
    </source>
</evidence>
<dbReference type="SUPFAM" id="SSF49695">
    <property type="entry name" value="gamma-Crystallin-like"/>
    <property type="match status" value="1"/>
</dbReference>
<feature type="signal peptide" evidence="1">
    <location>
        <begin position="1"/>
        <end position="30"/>
    </location>
</feature>
<evidence type="ECO:0000313" key="3">
    <source>
        <dbReference type="Proteomes" id="UP000674416"/>
    </source>
</evidence>
<feature type="chain" id="PRO_5046425168" evidence="1">
    <location>
        <begin position="31"/>
        <end position="195"/>
    </location>
</feature>
<dbReference type="Proteomes" id="UP000674416">
    <property type="component" value="Unassembled WGS sequence"/>
</dbReference>
<proteinExistence type="predicted"/>
<accession>A0ABS4CZE3</accession>
<dbReference type="RefSeq" id="WP_053605586.1">
    <property type="nucleotide sequence ID" value="NZ_JAFDST010000003.1"/>
</dbReference>
<name>A0ABS4CZE3_9BACI</name>